<evidence type="ECO:0000256" key="3">
    <source>
        <dbReference type="ARBA" id="ARBA00022833"/>
    </source>
</evidence>
<keyword evidence="2 4" id="KW-0863">Zinc-finger</keyword>
<dbReference type="InterPro" id="IPR002893">
    <property type="entry name" value="Znf_MYND"/>
</dbReference>
<evidence type="ECO:0000256" key="2">
    <source>
        <dbReference type="ARBA" id="ARBA00022771"/>
    </source>
</evidence>
<evidence type="ECO:0000313" key="8">
    <source>
        <dbReference type="Proteomes" id="UP001595075"/>
    </source>
</evidence>
<protein>
    <recommendedName>
        <fullName evidence="6">MYND-type domain-containing protein</fullName>
    </recommendedName>
</protein>
<comment type="caution">
    <text evidence="7">The sequence shown here is derived from an EMBL/GenBank/DDBJ whole genome shotgun (WGS) entry which is preliminary data.</text>
</comment>
<evidence type="ECO:0000313" key="7">
    <source>
        <dbReference type="EMBL" id="KAL2068624.1"/>
    </source>
</evidence>
<feature type="domain" description="MYND-type" evidence="6">
    <location>
        <begin position="334"/>
        <end position="373"/>
    </location>
</feature>
<dbReference type="Proteomes" id="UP001595075">
    <property type="component" value="Unassembled WGS sequence"/>
</dbReference>
<dbReference type="PROSITE" id="PS50865">
    <property type="entry name" value="ZF_MYND_2"/>
    <property type="match status" value="1"/>
</dbReference>
<evidence type="ECO:0000259" key="6">
    <source>
        <dbReference type="PROSITE" id="PS50865"/>
    </source>
</evidence>
<dbReference type="Gene3D" id="6.10.140.2220">
    <property type="match status" value="1"/>
</dbReference>
<dbReference type="Pfam" id="PF01753">
    <property type="entry name" value="zf-MYND"/>
    <property type="match status" value="1"/>
</dbReference>
<reference evidence="7 8" key="1">
    <citation type="journal article" date="2024" name="Commun. Biol.">
        <title>Comparative genomic analysis of thermophilic fungi reveals convergent evolutionary adaptations and gene losses.</title>
        <authorList>
            <person name="Steindorff A.S."/>
            <person name="Aguilar-Pontes M.V."/>
            <person name="Robinson A.J."/>
            <person name="Andreopoulos B."/>
            <person name="LaButti K."/>
            <person name="Kuo A."/>
            <person name="Mondo S."/>
            <person name="Riley R."/>
            <person name="Otillar R."/>
            <person name="Haridas S."/>
            <person name="Lipzen A."/>
            <person name="Grimwood J."/>
            <person name="Schmutz J."/>
            <person name="Clum A."/>
            <person name="Reid I.D."/>
            <person name="Moisan M.C."/>
            <person name="Butler G."/>
            <person name="Nguyen T.T.M."/>
            <person name="Dewar K."/>
            <person name="Conant G."/>
            <person name="Drula E."/>
            <person name="Henrissat B."/>
            <person name="Hansel C."/>
            <person name="Singer S."/>
            <person name="Hutchinson M.I."/>
            <person name="de Vries R.P."/>
            <person name="Natvig D.O."/>
            <person name="Powell A.J."/>
            <person name="Tsang A."/>
            <person name="Grigoriev I.V."/>
        </authorList>
    </citation>
    <scope>NUCLEOTIDE SEQUENCE [LARGE SCALE GENOMIC DNA]</scope>
    <source>
        <strain evidence="7 8">CBS 494.80</strain>
    </source>
</reference>
<keyword evidence="8" id="KW-1185">Reference proteome</keyword>
<dbReference type="SUPFAM" id="SSF144232">
    <property type="entry name" value="HIT/MYND zinc finger-like"/>
    <property type="match status" value="1"/>
</dbReference>
<evidence type="ECO:0000256" key="4">
    <source>
        <dbReference type="PROSITE-ProRule" id="PRU00134"/>
    </source>
</evidence>
<keyword evidence="3" id="KW-0862">Zinc</keyword>
<evidence type="ECO:0000256" key="1">
    <source>
        <dbReference type="ARBA" id="ARBA00022723"/>
    </source>
</evidence>
<gene>
    <name evidence="7" type="ORF">VTL71DRAFT_14961</name>
</gene>
<accession>A0ABR4CF86</accession>
<name>A0ABR4CF86_9HELO</name>
<sequence>MQHDMEQSQTCKPPPTPQPKMEQAQITKAPEPIPLRDITLLINYERMISDPRYKNLKLGGSTRGDPNMSEGVKMLIPNIWEGEAESVTRRSVHLFAPEEGEAKIATKNPPATCELHSFASEGVKALSLADRDLIFHETRGQNGCYNATGMYQDFFALCPKGQEISVQIGNETPVIIDATHRLIFEYTIHDPKHDIRSVMENSGYNNKKLWYTSSGAKSGENHCVMAFLPQPHPFLQLSSYIKGGEIDLSKFLIVDMTRLQYGEASFGTYGETYFLGPFAKYIESMKHICGDLRLRRVIPKTTGRVNEPENQIRVKECARRAWERWENKEKEGWCDYCGRGGELKKCGACKGRKVWYCCGEHQKKGWKLHKMTCEKAPVLGPKNKVALVSGKSWV</sequence>
<evidence type="ECO:0000256" key="5">
    <source>
        <dbReference type="SAM" id="MobiDB-lite"/>
    </source>
</evidence>
<organism evidence="7 8">
    <name type="scientific">Oculimacula yallundae</name>
    <dbReference type="NCBI Taxonomy" id="86028"/>
    <lineage>
        <taxon>Eukaryota</taxon>
        <taxon>Fungi</taxon>
        <taxon>Dikarya</taxon>
        <taxon>Ascomycota</taxon>
        <taxon>Pezizomycotina</taxon>
        <taxon>Leotiomycetes</taxon>
        <taxon>Helotiales</taxon>
        <taxon>Ploettnerulaceae</taxon>
        <taxon>Oculimacula</taxon>
    </lineage>
</organism>
<feature type="region of interest" description="Disordered" evidence="5">
    <location>
        <begin position="1"/>
        <end position="30"/>
    </location>
</feature>
<keyword evidence="1" id="KW-0479">Metal-binding</keyword>
<dbReference type="EMBL" id="JAZHXI010000008">
    <property type="protein sequence ID" value="KAL2068624.1"/>
    <property type="molecule type" value="Genomic_DNA"/>
</dbReference>
<proteinExistence type="predicted"/>